<gene>
    <name evidence="10" type="ORF">Nepgr_022719</name>
</gene>
<dbReference type="SUPFAM" id="SSF57667">
    <property type="entry name" value="beta-beta-alpha zinc fingers"/>
    <property type="match status" value="1"/>
</dbReference>
<dbReference type="Gene3D" id="3.30.160.60">
    <property type="entry name" value="Classic Zinc Finger"/>
    <property type="match status" value="1"/>
</dbReference>
<keyword evidence="7" id="KW-0539">Nucleus</keyword>
<dbReference type="PROSITE" id="PS50157">
    <property type="entry name" value="ZINC_FINGER_C2H2_2"/>
    <property type="match status" value="1"/>
</dbReference>
<keyword evidence="5" id="KW-0805">Transcription regulation</keyword>
<dbReference type="EMBL" id="BSYO01000022">
    <property type="protein sequence ID" value="GMH20877.1"/>
    <property type="molecule type" value="Genomic_DNA"/>
</dbReference>
<evidence type="ECO:0000256" key="8">
    <source>
        <dbReference type="PROSITE-ProRule" id="PRU00042"/>
    </source>
</evidence>
<dbReference type="GO" id="GO:0008270">
    <property type="term" value="F:zinc ion binding"/>
    <property type="evidence" value="ECO:0007669"/>
    <property type="project" value="UniProtKB-KW"/>
</dbReference>
<organism evidence="10 11">
    <name type="scientific">Nepenthes gracilis</name>
    <name type="common">Slender pitcher plant</name>
    <dbReference type="NCBI Taxonomy" id="150966"/>
    <lineage>
        <taxon>Eukaryota</taxon>
        <taxon>Viridiplantae</taxon>
        <taxon>Streptophyta</taxon>
        <taxon>Embryophyta</taxon>
        <taxon>Tracheophyta</taxon>
        <taxon>Spermatophyta</taxon>
        <taxon>Magnoliopsida</taxon>
        <taxon>eudicotyledons</taxon>
        <taxon>Gunneridae</taxon>
        <taxon>Pentapetalae</taxon>
        <taxon>Caryophyllales</taxon>
        <taxon>Nepenthaceae</taxon>
        <taxon>Nepenthes</taxon>
    </lineage>
</organism>
<protein>
    <recommendedName>
        <fullName evidence="9">C2H2-type domain-containing protein</fullName>
    </recommendedName>
</protein>
<dbReference type="AlphaFoldDB" id="A0AAD3XX25"/>
<dbReference type="SMART" id="SM00355">
    <property type="entry name" value="ZnF_C2H2"/>
    <property type="match status" value="1"/>
</dbReference>
<dbReference type="GO" id="GO:0005634">
    <property type="term" value="C:nucleus"/>
    <property type="evidence" value="ECO:0007669"/>
    <property type="project" value="UniProtKB-SubCell"/>
</dbReference>
<comment type="subcellular location">
    <subcellularLocation>
        <location evidence="1">Nucleus</location>
    </subcellularLocation>
</comment>
<dbReference type="InterPro" id="IPR013087">
    <property type="entry name" value="Znf_C2H2_type"/>
</dbReference>
<dbReference type="PANTHER" id="PTHR45801">
    <property type="entry name" value="OS07G0101800 PROTEIN"/>
    <property type="match status" value="1"/>
</dbReference>
<keyword evidence="11" id="KW-1185">Reference proteome</keyword>
<name>A0AAD3XX25_NEPGR</name>
<evidence type="ECO:0000256" key="5">
    <source>
        <dbReference type="ARBA" id="ARBA00023015"/>
    </source>
</evidence>
<keyword evidence="6" id="KW-0804">Transcription</keyword>
<keyword evidence="2" id="KW-0479">Metal-binding</keyword>
<keyword evidence="4" id="KW-0862">Zinc</keyword>
<evidence type="ECO:0000256" key="3">
    <source>
        <dbReference type="ARBA" id="ARBA00022771"/>
    </source>
</evidence>
<evidence type="ECO:0000259" key="9">
    <source>
        <dbReference type="PROSITE" id="PS50157"/>
    </source>
</evidence>
<dbReference type="PANTHER" id="PTHR45801:SF117">
    <property type="entry name" value="OS07G0417400 PROTEIN"/>
    <property type="match status" value="1"/>
</dbReference>
<evidence type="ECO:0000256" key="7">
    <source>
        <dbReference type="ARBA" id="ARBA00023242"/>
    </source>
</evidence>
<evidence type="ECO:0000256" key="1">
    <source>
        <dbReference type="ARBA" id="ARBA00004123"/>
    </source>
</evidence>
<dbReference type="InterPro" id="IPR052426">
    <property type="entry name" value="Plant_dev_regulator"/>
</dbReference>
<evidence type="ECO:0000313" key="11">
    <source>
        <dbReference type="Proteomes" id="UP001279734"/>
    </source>
</evidence>
<evidence type="ECO:0000256" key="6">
    <source>
        <dbReference type="ARBA" id="ARBA00023163"/>
    </source>
</evidence>
<evidence type="ECO:0000256" key="2">
    <source>
        <dbReference type="ARBA" id="ARBA00022723"/>
    </source>
</evidence>
<feature type="domain" description="C2H2-type" evidence="9">
    <location>
        <begin position="37"/>
        <end position="64"/>
    </location>
</feature>
<accession>A0AAD3XX25</accession>
<dbReference type="InterPro" id="IPR036236">
    <property type="entry name" value="Znf_C2H2_sf"/>
</dbReference>
<evidence type="ECO:0000313" key="10">
    <source>
        <dbReference type="EMBL" id="GMH20877.1"/>
    </source>
</evidence>
<dbReference type="Pfam" id="PF13912">
    <property type="entry name" value="zf-C2H2_6"/>
    <property type="match status" value="1"/>
</dbReference>
<reference evidence="10" key="1">
    <citation type="submission" date="2023-05" db="EMBL/GenBank/DDBJ databases">
        <title>Nepenthes gracilis genome sequencing.</title>
        <authorList>
            <person name="Fukushima K."/>
        </authorList>
    </citation>
    <scope>NUCLEOTIDE SEQUENCE</scope>
    <source>
        <strain evidence="10">SING2019-196</strain>
    </source>
</reference>
<dbReference type="PROSITE" id="PS00028">
    <property type="entry name" value="ZINC_FINGER_C2H2_1"/>
    <property type="match status" value="1"/>
</dbReference>
<dbReference type="Proteomes" id="UP001279734">
    <property type="component" value="Unassembled WGS sequence"/>
</dbReference>
<evidence type="ECO:0000256" key="4">
    <source>
        <dbReference type="ARBA" id="ARBA00022833"/>
    </source>
</evidence>
<sequence length="186" mass="21021">MENSLLRSSRMKNLWESGNFKVEKAYPGGYPWPPRHYSCSFCGREFSSAQALGGHMNVHRRDRARLRDNSPPSSWVNLNLQNPNPNFSSPSSNIYTNQYSLLTLSLSSFSSPQASRNEEELVSGKKARRESLRDFPSVNISGLEGFSHGNGSVEVSKVREVMKLDLELGLIREEEEELDLELRLGN</sequence>
<comment type="caution">
    <text evidence="10">The sequence shown here is derived from an EMBL/GenBank/DDBJ whole genome shotgun (WGS) entry which is preliminary data.</text>
</comment>
<proteinExistence type="predicted"/>
<keyword evidence="3 8" id="KW-0863">Zinc-finger</keyword>